<dbReference type="SUPFAM" id="SSF103473">
    <property type="entry name" value="MFS general substrate transporter"/>
    <property type="match status" value="1"/>
</dbReference>
<gene>
    <name evidence="7" type="ORF">C5749_03090</name>
</gene>
<dbReference type="InterPro" id="IPR036259">
    <property type="entry name" value="MFS_trans_sf"/>
</dbReference>
<evidence type="ECO:0000256" key="1">
    <source>
        <dbReference type="ARBA" id="ARBA00004127"/>
    </source>
</evidence>
<keyword evidence="4 6" id="KW-1133">Transmembrane helix</keyword>
<accession>A0A2S9JSK3</accession>
<evidence type="ECO:0000313" key="7">
    <source>
        <dbReference type="EMBL" id="PRD56266.1"/>
    </source>
</evidence>
<dbReference type="Gene3D" id="1.20.1250.20">
    <property type="entry name" value="MFS general substrate transporter like domains"/>
    <property type="match status" value="1"/>
</dbReference>
<sequence length="435" mass="49202">MRVIEKNDKRLIRSWSMFDWANSAYNLVITSTIFPAYYTAITQTAENGDVVRFFGFKVINTALTNFALAFSYLFMAFLLPFLSSYADVQGRKKTMMMFFTYFGAVACMGLFFFRLETLELGIILFGLAAMGYIGGVLFNNSYLPEIATVDKQDSVSAQGFAYGYVGCVTLQLICLVFILKPEWFGITEPSFGPRLSFLLVGIWWAGFSIIPFIALPNNQKSTIRASKKIFRTVIIEFRIVMRRIKKMQRIRRFLPAYFFYSAGVQTVMIVAAAFGAKELQLETSKLIITILLIQLVAILGAFLMSKLSAWFGNIKVLIAVVLVWIVVCVSAFIIKTEAEFYVLACLVGLVMGGIQSLSRSTYSKFLPEDMKDTTSFFSFYDVTEKLAVVLGLFSFALIEQFTHNIRYSALFLSVFFIIGCGLLFRLLRFNKAMTI</sequence>
<evidence type="ECO:0000256" key="6">
    <source>
        <dbReference type="SAM" id="Phobius"/>
    </source>
</evidence>
<feature type="transmembrane region" description="Helical" evidence="6">
    <location>
        <begin position="379"/>
        <end position="398"/>
    </location>
</feature>
<dbReference type="RefSeq" id="WP_105722902.1">
    <property type="nucleotide sequence ID" value="NZ_PVBS01000001.1"/>
</dbReference>
<dbReference type="Proteomes" id="UP000238642">
    <property type="component" value="Unassembled WGS sequence"/>
</dbReference>
<dbReference type="OrthoDB" id="9768783at2"/>
<organism evidence="7 8">
    <name type="scientific">Sphingobacterium gobiense</name>
    <dbReference type="NCBI Taxonomy" id="1382456"/>
    <lineage>
        <taxon>Bacteria</taxon>
        <taxon>Pseudomonadati</taxon>
        <taxon>Bacteroidota</taxon>
        <taxon>Sphingobacteriia</taxon>
        <taxon>Sphingobacteriales</taxon>
        <taxon>Sphingobacteriaceae</taxon>
        <taxon>Sphingobacterium</taxon>
    </lineage>
</organism>
<feature type="transmembrane region" description="Helical" evidence="6">
    <location>
        <begin position="58"/>
        <end position="82"/>
    </location>
</feature>
<proteinExistence type="predicted"/>
<dbReference type="Pfam" id="PF11700">
    <property type="entry name" value="ATG22"/>
    <property type="match status" value="1"/>
</dbReference>
<evidence type="ECO:0000256" key="3">
    <source>
        <dbReference type="ARBA" id="ARBA00022692"/>
    </source>
</evidence>
<feature type="transmembrane region" description="Helical" evidence="6">
    <location>
        <begin position="340"/>
        <end position="358"/>
    </location>
</feature>
<feature type="transmembrane region" description="Helical" evidence="6">
    <location>
        <begin position="286"/>
        <end position="304"/>
    </location>
</feature>
<keyword evidence="3 6" id="KW-0812">Transmembrane</keyword>
<feature type="transmembrane region" description="Helical" evidence="6">
    <location>
        <begin position="253"/>
        <end position="274"/>
    </location>
</feature>
<dbReference type="GO" id="GO:0012505">
    <property type="term" value="C:endomembrane system"/>
    <property type="evidence" value="ECO:0007669"/>
    <property type="project" value="UniProtKB-SubCell"/>
</dbReference>
<evidence type="ECO:0000256" key="4">
    <source>
        <dbReference type="ARBA" id="ARBA00022989"/>
    </source>
</evidence>
<comment type="caution">
    <text evidence="7">The sequence shown here is derived from an EMBL/GenBank/DDBJ whole genome shotgun (WGS) entry which is preliminary data.</text>
</comment>
<name>A0A2S9JSK3_9SPHI</name>
<feature type="transmembrane region" description="Helical" evidence="6">
    <location>
        <begin position="159"/>
        <end position="179"/>
    </location>
</feature>
<keyword evidence="8" id="KW-1185">Reference proteome</keyword>
<evidence type="ECO:0000313" key="8">
    <source>
        <dbReference type="Proteomes" id="UP000238642"/>
    </source>
</evidence>
<feature type="transmembrane region" description="Helical" evidence="6">
    <location>
        <begin position="20"/>
        <end position="38"/>
    </location>
</feature>
<evidence type="ECO:0000256" key="2">
    <source>
        <dbReference type="ARBA" id="ARBA00022448"/>
    </source>
</evidence>
<reference evidence="7 8" key="1">
    <citation type="submission" date="2018-02" db="EMBL/GenBank/DDBJ databases">
        <title>The draft genome of Sphingobacterium gobiense H7.</title>
        <authorList>
            <person name="Li L."/>
            <person name="Liu L."/>
            <person name="Zhang X."/>
            <person name="Wang T."/>
            <person name="Liang L."/>
        </authorList>
    </citation>
    <scope>NUCLEOTIDE SEQUENCE [LARGE SCALE GENOMIC DNA]</scope>
    <source>
        <strain evidence="7 8">ACCC 05757</strain>
    </source>
</reference>
<feature type="transmembrane region" description="Helical" evidence="6">
    <location>
        <begin position="191"/>
        <end position="215"/>
    </location>
</feature>
<feature type="transmembrane region" description="Helical" evidence="6">
    <location>
        <begin position="120"/>
        <end position="138"/>
    </location>
</feature>
<feature type="transmembrane region" description="Helical" evidence="6">
    <location>
        <begin position="94"/>
        <end position="114"/>
    </location>
</feature>
<keyword evidence="5 6" id="KW-0472">Membrane</keyword>
<comment type="subcellular location">
    <subcellularLocation>
        <location evidence="1">Endomembrane system</location>
        <topology evidence="1">Multi-pass membrane protein</topology>
    </subcellularLocation>
</comment>
<evidence type="ECO:0000256" key="5">
    <source>
        <dbReference type="ARBA" id="ARBA00023136"/>
    </source>
</evidence>
<keyword evidence="2" id="KW-0813">Transport</keyword>
<dbReference type="AlphaFoldDB" id="A0A2S9JSK3"/>
<protein>
    <submittedName>
        <fullName evidence="7">MFS transporter</fullName>
    </submittedName>
</protein>
<dbReference type="PANTHER" id="PTHR23519:SF1">
    <property type="entry name" value="AUTOPHAGY-RELATED PROTEIN 22"/>
    <property type="match status" value="1"/>
</dbReference>
<dbReference type="EMBL" id="PVBS01000001">
    <property type="protein sequence ID" value="PRD56266.1"/>
    <property type="molecule type" value="Genomic_DNA"/>
</dbReference>
<feature type="transmembrane region" description="Helical" evidence="6">
    <location>
        <begin position="404"/>
        <end position="427"/>
    </location>
</feature>
<dbReference type="InterPro" id="IPR050495">
    <property type="entry name" value="ATG22/LtaA_families"/>
</dbReference>
<dbReference type="PANTHER" id="PTHR23519">
    <property type="entry name" value="AUTOPHAGY-RELATED PROTEIN 22"/>
    <property type="match status" value="1"/>
</dbReference>
<dbReference type="InterPro" id="IPR024671">
    <property type="entry name" value="Atg22-like"/>
</dbReference>
<feature type="transmembrane region" description="Helical" evidence="6">
    <location>
        <begin position="316"/>
        <end position="334"/>
    </location>
</feature>